<accession>Q0QZJ5</accession>
<dbReference type="Proteomes" id="UP000000909">
    <property type="component" value="Segment"/>
</dbReference>
<evidence type="ECO:0000313" key="2">
    <source>
        <dbReference type="Proteomes" id="UP000000909"/>
    </source>
</evidence>
<dbReference type="EMBL" id="DQ149023">
    <property type="protein sequence ID" value="ABA47002.1"/>
    <property type="molecule type" value="Genomic_DNA"/>
</dbReference>
<dbReference type="GeneID" id="4239072"/>
<protein>
    <submittedName>
        <fullName evidence="1">Structural protein</fullName>
    </submittedName>
</protein>
<reference evidence="1 2" key="1">
    <citation type="journal article" date="2007" name="Environ. Microbiol.">
        <title>Genomic and structural analysis of Syn9, a cyanophage infecting marine Prochlorococcus and Synechococcus.</title>
        <authorList>
            <person name="Weigele P.R."/>
            <person name="Pope W.H."/>
            <person name="Pedulla M.L."/>
            <person name="Houtz J.M."/>
            <person name="Smith A.L."/>
            <person name="Conway J.F."/>
            <person name="King J."/>
            <person name="Hatfull G.F."/>
            <person name="Lawrence J.G."/>
            <person name="Hendrix R.W."/>
        </authorList>
    </citation>
    <scope>NUCLEOTIDE SEQUENCE</scope>
</reference>
<proteinExistence type="predicted"/>
<keyword evidence="2" id="KW-1185">Reference proteome</keyword>
<dbReference type="OrthoDB" id="8209at10239"/>
<organismHost>
    <name type="scientific">Synechococcus</name>
    <dbReference type="NCBI Taxonomy" id="1129"/>
</organismHost>
<sequence length="501" mass="51720">MAKTGLLAQSKPAAATNTVLYKAPIGNSASAVLTVANDGTGSAYSLALKDWDQKLTLDANSYLLHPGDVITAYRIDVDTDMNANSGFTSGLALTSGDEEKVFQFESFYVPAFTEIFVKDVALRQVTIESVTGNFEVGQTLTTGTSPDDTEATVFAVDDTGANTILYIGPSTINGTGAEFTDGDIVATAFGGSATISAGGIAAAVNAFVFSTTTAGGVYDYAQNGLEIFADRAYRFDVSDSSMTGRDFKLSITANGEWGPDGVIGGDPSDDGTEYTTNKTINGTAGSASAYVQYDLAGTGITGSLYFYDGGTGTAGNSIYGGTSRVLSTSNQYTYTGMYVYNVNGDLSGGTVTFTHNDVTYTIDSVTVGAYGYVRSYVGTELRVCLGAGSTDFAGTNTFRDNPISQTATRNTATVSSVDAGSADVDNESYLIISKTNAANNIDRTTSLVVGPGEKLIVSSTTQNNVFNLVGFEDVSTSFTTRVNVADYGGAGAGDGGGGVAP</sequence>
<evidence type="ECO:0000313" key="1">
    <source>
        <dbReference type="EMBL" id="ABA47002.1"/>
    </source>
</evidence>
<name>Q0QZJ5_BPSYS</name>
<dbReference type="KEGG" id="vg:4239072"/>
<dbReference type="RefSeq" id="YP_717700.1">
    <property type="nucleotide sequence ID" value="NC_008296.2"/>
</dbReference>
<organism evidence="1 2">
    <name type="scientific">Synechococcus phage syn9</name>
    <dbReference type="NCBI Taxonomy" id="382359"/>
    <lineage>
        <taxon>Viruses</taxon>
        <taxon>Duplodnaviria</taxon>
        <taxon>Heunggongvirae</taxon>
        <taxon>Uroviricota</taxon>
        <taxon>Caudoviricetes</taxon>
        <taxon>Pantevenvirales</taxon>
        <taxon>Kyanoviridae</taxon>
        <taxon>Ormenosvirus</taxon>
        <taxon>Ormenosvirus syn9</taxon>
    </lineage>
</organism>